<sequence>MAKRHAVGRDGLARRTALPAVDRGDSPALYCFFSRQDTLGRATEAVAALLRVSPAAAALARRPAARRRPAASPSSPSPSPPPPPAGAYDLVVKYDKRDHTIAHLTPASTVAELKAAAAAATGVEPAAMKLIFKGDLARDDAKKLGDTALKPGAKILLMKTKPR</sequence>
<accession>A0ABR1GBY5</accession>
<keyword evidence="4" id="KW-1185">Reference proteome</keyword>
<proteinExistence type="predicted"/>
<evidence type="ECO:0000313" key="4">
    <source>
        <dbReference type="Proteomes" id="UP001363151"/>
    </source>
</evidence>
<evidence type="ECO:0000259" key="2">
    <source>
        <dbReference type="PROSITE" id="PS50053"/>
    </source>
</evidence>
<dbReference type="EMBL" id="JBBJCI010000035">
    <property type="protein sequence ID" value="KAK7253327.1"/>
    <property type="molecule type" value="Genomic_DNA"/>
</dbReference>
<protein>
    <recommendedName>
        <fullName evidence="2">Ubiquitin-like domain-containing protein</fullName>
    </recommendedName>
</protein>
<dbReference type="InterPro" id="IPR000626">
    <property type="entry name" value="Ubiquitin-like_dom"/>
</dbReference>
<dbReference type="SMART" id="SM00213">
    <property type="entry name" value="UBQ"/>
    <property type="match status" value="1"/>
</dbReference>
<dbReference type="SUPFAM" id="SSF54236">
    <property type="entry name" value="Ubiquitin-like"/>
    <property type="match status" value="1"/>
</dbReference>
<reference evidence="3 4" key="1">
    <citation type="submission" date="2024-03" db="EMBL/GenBank/DDBJ databases">
        <title>Aureococcus anophagefferens CCMP1851 and Kratosvirus quantuckense: Draft genome of a second virus-susceptible host strain in the model system.</title>
        <authorList>
            <person name="Chase E."/>
            <person name="Truchon A.R."/>
            <person name="Schepens W."/>
            <person name="Wilhelm S.W."/>
        </authorList>
    </citation>
    <scope>NUCLEOTIDE SEQUENCE [LARGE SCALE GENOMIC DNA]</scope>
    <source>
        <strain evidence="3 4">CCMP1851</strain>
    </source>
</reference>
<evidence type="ECO:0000256" key="1">
    <source>
        <dbReference type="SAM" id="MobiDB-lite"/>
    </source>
</evidence>
<name>A0ABR1GBY5_AURAN</name>
<gene>
    <name evidence="3" type="ORF">SO694_00001339</name>
</gene>
<dbReference type="Gene3D" id="3.10.20.90">
    <property type="entry name" value="Phosphatidylinositol 3-kinase Catalytic Subunit, Chain A, domain 1"/>
    <property type="match status" value="1"/>
</dbReference>
<evidence type="ECO:0000313" key="3">
    <source>
        <dbReference type="EMBL" id="KAK7253327.1"/>
    </source>
</evidence>
<dbReference type="PROSITE" id="PS50053">
    <property type="entry name" value="UBIQUITIN_2"/>
    <property type="match status" value="1"/>
</dbReference>
<dbReference type="Pfam" id="PF00240">
    <property type="entry name" value="ubiquitin"/>
    <property type="match status" value="1"/>
</dbReference>
<dbReference type="InterPro" id="IPR029071">
    <property type="entry name" value="Ubiquitin-like_domsf"/>
</dbReference>
<organism evidence="3 4">
    <name type="scientific">Aureococcus anophagefferens</name>
    <name type="common">Harmful bloom alga</name>
    <dbReference type="NCBI Taxonomy" id="44056"/>
    <lineage>
        <taxon>Eukaryota</taxon>
        <taxon>Sar</taxon>
        <taxon>Stramenopiles</taxon>
        <taxon>Ochrophyta</taxon>
        <taxon>Pelagophyceae</taxon>
        <taxon>Pelagomonadales</taxon>
        <taxon>Pelagomonadaceae</taxon>
        <taxon>Aureococcus</taxon>
    </lineage>
</organism>
<comment type="caution">
    <text evidence="3">The sequence shown here is derived from an EMBL/GenBank/DDBJ whole genome shotgun (WGS) entry which is preliminary data.</text>
</comment>
<feature type="region of interest" description="Disordered" evidence="1">
    <location>
        <begin position="60"/>
        <end position="88"/>
    </location>
</feature>
<dbReference type="Proteomes" id="UP001363151">
    <property type="component" value="Unassembled WGS sequence"/>
</dbReference>
<feature type="domain" description="Ubiquitin-like" evidence="2">
    <location>
        <begin position="88"/>
        <end position="163"/>
    </location>
</feature>
<feature type="compositionally biased region" description="Pro residues" evidence="1">
    <location>
        <begin position="75"/>
        <end position="85"/>
    </location>
</feature>